<dbReference type="RefSeq" id="WP_093939330.1">
    <property type="nucleotide sequence ID" value="NZ_NMQT01000214.1"/>
</dbReference>
<dbReference type="CDD" id="cd05403">
    <property type="entry name" value="NT_KNTase_like"/>
    <property type="match status" value="1"/>
</dbReference>
<evidence type="ECO:0000313" key="2">
    <source>
        <dbReference type="Proteomes" id="UP000215223"/>
    </source>
</evidence>
<evidence type="ECO:0000313" key="1">
    <source>
        <dbReference type="EMBL" id="OXM43601.1"/>
    </source>
</evidence>
<dbReference type="EMBL" id="NMQT01000214">
    <property type="protein sequence ID" value="OXM43601.1"/>
    <property type="molecule type" value="Genomic_DNA"/>
</dbReference>
<dbReference type="InterPro" id="IPR043519">
    <property type="entry name" value="NT_sf"/>
</dbReference>
<dbReference type="Gene3D" id="3.30.460.10">
    <property type="entry name" value="Beta Polymerase, domain 2"/>
    <property type="match status" value="1"/>
</dbReference>
<accession>A0A229RAX2</accession>
<reference evidence="1 2" key="1">
    <citation type="submission" date="2017-07" db="EMBL/GenBank/DDBJ databases">
        <title>Amycolatopsis thailandensis Genome sequencing and assembly.</title>
        <authorList>
            <person name="Kaur N."/>
            <person name="Mayilraj S."/>
        </authorList>
    </citation>
    <scope>NUCLEOTIDE SEQUENCE [LARGE SCALE GENOMIC DNA]</scope>
    <source>
        <strain evidence="1 2">JCM 16380</strain>
    </source>
</reference>
<dbReference type="OrthoDB" id="43980at2"/>
<dbReference type="AlphaFoldDB" id="A0A229RAX2"/>
<sequence>MDPVRAARDLVSACFPTARAAILGGSANTARRTAFSDLDIVVFLDGPPAPFRETTEHEGLPVEWFCHTAESYDAFVARETAERRSPLLHMCGEGVVLLDRDEFGHRTREEARAMLRAGPPPLSLAELEDRRYGLTGQLDDLAGADDPDELIFIADRLLITVAELVLVARGRWRSHGKWLLRRLRETDPEICRELLLGYRQVVCQGTTALLGEVAGGVLDDVGGRLHPGYRRDAPAGFRR</sequence>
<name>A0A229RAX2_9PSEU</name>
<proteinExistence type="predicted"/>
<comment type="caution">
    <text evidence="1">The sequence shown here is derived from an EMBL/GenBank/DDBJ whole genome shotgun (WGS) entry which is preliminary data.</text>
</comment>
<organism evidence="1 2">
    <name type="scientific">Amycolatopsis thailandensis</name>
    <dbReference type="NCBI Taxonomy" id="589330"/>
    <lineage>
        <taxon>Bacteria</taxon>
        <taxon>Bacillati</taxon>
        <taxon>Actinomycetota</taxon>
        <taxon>Actinomycetes</taxon>
        <taxon>Pseudonocardiales</taxon>
        <taxon>Pseudonocardiaceae</taxon>
        <taxon>Amycolatopsis</taxon>
    </lineage>
</organism>
<dbReference type="SUPFAM" id="SSF81301">
    <property type="entry name" value="Nucleotidyltransferase"/>
    <property type="match status" value="1"/>
</dbReference>
<protein>
    <submittedName>
        <fullName evidence="1">DNA polymerase subunit beta</fullName>
    </submittedName>
</protein>
<gene>
    <name evidence="1" type="ORF">CFP71_41355</name>
</gene>
<dbReference type="Proteomes" id="UP000215223">
    <property type="component" value="Unassembled WGS sequence"/>
</dbReference>
<keyword evidence="2" id="KW-1185">Reference proteome</keyword>